<dbReference type="EMBL" id="VSSQ01068896">
    <property type="protein sequence ID" value="MPN21026.1"/>
    <property type="molecule type" value="Genomic_DNA"/>
</dbReference>
<dbReference type="AlphaFoldDB" id="A0A645G4G1"/>
<accession>A0A645G4G1</accession>
<organism evidence="1">
    <name type="scientific">bioreactor metagenome</name>
    <dbReference type="NCBI Taxonomy" id="1076179"/>
    <lineage>
        <taxon>unclassified sequences</taxon>
        <taxon>metagenomes</taxon>
        <taxon>ecological metagenomes</taxon>
    </lineage>
</organism>
<comment type="caution">
    <text evidence="1">The sequence shown here is derived from an EMBL/GenBank/DDBJ whole genome shotgun (WGS) entry which is preliminary data.</text>
</comment>
<gene>
    <name evidence="1" type="ORF">SDC9_168405</name>
</gene>
<protein>
    <submittedName>
        <fullName evidence="1">Uncharacterized protein</fullName>
    </submittedName>
</protein>
<proteinExistence type="predicted"/>
<evidence type="ECO:0000313" key="1">
    <source>
        <dbReference type="EMBL" id="MPN21026.1"/>
    </source>
</evidence>
<sequence>MATVDEVERVVAAASIEVVVGRAVGERVVAASTRNAFDVDERVGAVARRLRTCQRKIDGQW</sequence>
<reference evidence="1" key="1">
    <citation type="submission" date="2019-08" db="EMBL/GenBank/DDBJ databases">
        <authorList>
            <person name="Kucharzyk K."/>
            <person name="Murdoch R.W."/>
            <person name="Higgins S."/>
            <person name="Loffler F."/>
        </authorList>
    </citation>
    <scope>NUCLEOTIDE SEQUENCE</scope>
</reference>
<name>A0A645G4G1_9ZZZZ</name>